<evidence type="ECO:0000313" key="1">
    <source>
        <dbReference type="EMBL" id="KAK7590719.1"/>
    </source>
</evidence>
<organism evidence="1 2">
    <name type="scientific">Parthenolecanium corni</name>
    <dbReference type="NCBI Taxonomy" id="536013"/>
    <lineage>
        <taxon>Eukaryota</taxon>
        <taxon>Metazoa</taxon>
        <taxon>Ecdysozoa</taxon>
        <taxon>Arthropoda</taxon>
        <taxon>Hexapoda</taxon>
        <taxon>Insecta</taxon>
        <taxon>Pterygota</taxon>
        <taxon>Neoptera</taxon>
        <taxon>Paraneoptera</taxon>
        <taxon>Hemiptera</taxon>
        <taxon>Sternorrhyncha</taxon>
        <taxon>Coccoidea</taxon>
        <taxon>Coccidae</taxon>
        <taxon>Parthenolecanium</taxon>
    </lineage>
</organism>
<evidence type="ECO:0000313" key="2">
    <source>
        <dbReference type="Proteomes" id="UP001367676"/>
    </source>
</evidence>
<protein>
    <submittedName>
        <fullName evidence="1">Uncharacterized protein</fullName>
    </submittedName>
</protein>
<dbReference type="AlphaFoldDB" id="A0AAN9Y451"/>
<proteinExistence type="predicted"/>
<reference evidence="1 2" key="1">
    <citation type="submission" date="2024-03" db="EMBL/GenBank/DDBJ databases">
        <title>Adaptation during the transition from Ophiocordyceps entomopathogen to insect associate is accompanied by gene loss and intensified selection.</title>
        <authorList>
            <person name="Ward C.M."/>
            <person name="Onetto C.A."/>
            <person name="Borneman A.R."/>
        </authorList>
    </citation>
    <scope>NUCLEOTIDE SEQUENCE [LARGE SCALE GENOMIC DNA]</scope>
    <source>
        <strain evidence="1">AWRI1</strain>
        <tissue evidence="1">Single Adult Female</tissue>
    </source>
</reference>
<name>A0AAN9Y451_9HEMI</name>
<accession>A0AAN9Y451</accession>
<dbReference type="EMBL" id="JBBCAQ010000022">
    <property type="protein sequence ID" value="KAK7590719.1"/>
    <property type="molecule type" value="Genomic_DNA"/>
</dbReference>
<comment type="caution">
    <text evidence="1">The sequence shown here is derived from an EMBL/GenBank/DDBJ whole genome shotgun (WGS) entry which is preliminary data.</text>
</comment>
<sequence length="1180" mass="135692">MNLVRILLVISVIIGLRVSGLWVTIEDFNRSELANLTPHQEHELMLQKLAKNEEGILTCSFYYEILSISIGNNFFGFIQDENAARECNAVIKASLECFKNLQMQGRVEALLLKVSQNGASYVPIAGGFSLAFPLVCSDLDFYLKNETFYTTLRDGYKKQKYLPANRIYHYGIAKSGEDEIKEMEELLNDPKMKVLMAHLAWVWITYSHNSKLKDIKNTVIKLAKVPDISQRVQNIYEKSIVEITPLIKHIDSIINLDGARRVYFSYLQPNLTERLWNNLIYNIPDWIDYLECDQTSDADSLDPSQSHLKQMRSQHCGRTQIAQGSVFTGAWPISSDFSPPELEYLTQQQQQDLFLKELAKKNSIMIQKFIYLELLAKSIGNDFFGFIKDETDNVQNNAIVKAVFECVANLNLQTRVVDIFVAALRNNSEFVKQTGDIRMGFSRLCSNMDDMLKSEIFYTIKRNEYVKQKLSSSKKTYQYGIGNPAEDQIKIVGELLNDPLLRKYWVHSIWAVKNSTVSSKSDEEKTKSSILELAKVPSKSEAVKKIYEQAVEEIVPIVQDFTYNRIFENINSLDAQVIETSAYWVTVDDFSQSELANRTLQQEHVLMLQKLATKEESVLASAFYYEILSMNIGNYFFAFAQDEHTARGNNAIVKATFECLKKLVIQDRADKLLLDVSKNGAEYAKTFGNVSFAFSLMCADLDSSLANETQYTTLRDKFKKKRYSLPNEVYHYGIAKSTKNEIDAVRELFSEPAMKVLLAHHTWVHIADSQDSRSKEIKNAVLELAKVPDKLPEVQKLYERSIDELISQMMLPNTKIDEPWTGHVYFSYLQPILTKNLWSKIIENIPDWTDYFECDPINDKDKADTNSATSDQGRNQRCGKVQVKPGLGWTSNNVWPVTIDFNQVDLLNMTLKQKHELFLKELAKKHTKLIEKLMYLELLAKSTGNDFFGFVQDEKTNAQNNAVARAVVECISNLRLQTSIRDIIAHFTKTESEYVKKTGDIGKGFTRVCVKIDDMLRDIDVYITRRDKYIKENMSTPKKTYQYSIADPTDDQRKIIGELYSDPPMIKYFLHNFWMGTDLPEPTPEETRTKFIIYELSKVRSQSEAIQKIYEQSVDEIAPFVKGFRTDSIFQFVNTPQIETLVIEVKDLFKVRSLITKQIVSNINKYPDLVTIFQAYKQRA</sequence>
<gene>
    <name evidence="1" type="ORF">V9T40_002332</name>
</gene>
<dbReference type="Proteomes" id="UP001367676">
    <property type="component" value="Unassembled WGS sequence"/>
</dbReference>
<keyword evidence="2" id="KW-1185">Reference proteome</keyword>